<proteinExistence type="predicted"/>
<dbReference type="EMBL" id="BK001955">
    <property type="protein sequence ID" value="DAA02800.1"/>
    <property type="molecule type" value="Genomic_DNA"/>
</dbReference>
<protein>
    <submittedName>
        <fullName evidence="2">HDC08747</fullName>
    </submittedName>
</protein>
<dbReference type="AlphaFoldDB" id="Q6ILR1"/>
<feature type="region of interest" description="Disordered" evidence="1">
    <location>
        <begin position="1"/>
        <end position="26"/>
    </location>
</feature>
<evidence type="ECO:0000313" key="2">
    <source>
        <dbReference type="EMBL" id="DAA02800.1"/>
    </source>
</evidence>
<name>Q6ILR1_DROME</name>
<accession>Q6ILR1</accession>
<reference evidence="2" key="1">
    <citation type="journal article" date="2003" name="Genome Biol.">
        <title>An integrated gene annotation and transcriptional profiling approach towards the full gene content of the Drosophila genome.</title>
        <authorList>
            <person name="Hild M."/>
            <person name="Beckmann B."/>
            <person name="Haas S.A."/>
            <person name="Koch B."/>
            <person name="Solovyev V."/>
            <person name="Busold C."/>
            <person name="Fellenberg K."/>
            <person name="Boutros M."/>
            <person name="Vingron M."/>
            <person name="Sauer F."/>
            <person name="Hoheisel J.D."/>
            <person name="Paro R."/>
        </authorList>
    </citation>
    <scope>NUCLEOTIDE SEQUENCE</scope>
</reference>
<organism evidence="2">
    <name type="scientific">Drosophila melanogaster</name>
    <name type="common">Fruit fly</name>
    <dbReference type="NCBI Taxonomy" id="7227"/>
    <lineage>
        <taxon>Eukaryota</taxon>
        <taxon>Metazoa</taxon>
        <taxon>Ecdysozoa</taxon>
        <taxon>Arthropoda</taxon>
        <taxon>Hexapoda</taxon>
        <taxon>Insecta</taxon>
        <taxon>Pterygota</taxon>
        <taxon>Neoptera</taxon>
        <taxon>Endopterygota</taxon>
        <taxon>Diptera</taxon>
        <taxon>Brachycera</taxon>
        <taxon>Muscomorpha</taxon>
        <taxon>Ephydroidea</taxon>
        <taxon>Drosophilidae</taxon>
        <taxon>Drosophila</taxon>
        <taxon>Sophophora</taxon>
    </lineage>
</organism>
<gene>
    <name evidence="2" type="ORF">HDC08747</name>
</gene>
<evidence type="ECO:0000256" key="1">
    <source>
        <dbReference type="SAM" id="MobiDB-lite"/>
    </source>
</evidence>
<sequence length="418" mass="45651">MVKPAIFETESGQKRGNNHKNQHSSVATNPFQPVHRRFEVFNCQPHLLMLPLLLLRCCCTSSNWDYDYEMAFAGSDCAIAAAAANLCKDEAKDSSLKCLKLPWPLMKIGFLHSILDGMFIELSCCWCCCGGAGNRLNNLNIKIVSNLHAPPAAATSAAPAAAAAAATWLTTATIANQIKQLSCYELERGRLEPHQVARLTNKRELRGWPEFLDPWLHRIMATSSAWCFSSLPIKIYKNSSHLVLAKTAAYKALHWGATRSCEYKKIDDDDSSRNTNTTSNIKLANRLTAISPYAQPNIGGMLLLVLLPGNGNAKIKTFYKLRVVCGQEEGATLNVLRIALRFAMATDRNIGPSTSATANSNEPLPLSYGSSATSSSCGSWPSRRLHLIAQNQKGNLTPVAAISTPSSRWVFSGLCASY</sequence>